<dbReference type="SUPFAM" id="SSF51735">
    <property type="entry name" value="NAD(P)-binding Rossmann-fold domains"/>
    <property type="match status" value="1"/>
</dbReference>
<dbReference type="RefSeq" id="WP_109682357.1">
    <property type="nucleotide sequence ID" value="NZ_QGGP01000004.1"/>
</dbReference>
<dbReference type="EMBL" id="QGGP01000004">
    <property type="protein sequence ID" value="PWK18535.1"/>
    <property type="molecule type" value="Genomic_DNA"/>
</dbReference>
<evidence type="ECO:0000313" key="3">
    <source>
        <dbReference type="Proteomes" id="UP000245430"/>
    </source>
</evidence>
<organism evidence="2 3">
    <name type="scientific">Xanthomarina spongicola</name>
    <dbReference type="NCBI Taxonomy" id="570520"/>
    <lineage>
        <taxon>Bacteria</taxon>
        <taxon>Pseudomonadati</taxon>
        <taxon>Bacteroidota</taxon>
        <taxon>Flavobacteriia</taxon>
        <taxon>Flavobacteriales</taxon>
        <taxon>Flavobacteriaceae</taxon>
        <taxon>Xanthomarina</taxon>
    </lineage>
</organism>
<dbReference type="PANTHER" id="PTHR12126">
    <property type="entry name" value="NADH-UBIQUINONE OXIDOREDUCTASE 39 KDA SUBUNIT-RELATED"/>
    <property type="match status" value="1"/>
</dbReference>
<dbReference type="OrthoDB" id="9774199at2"/>
<dbReference type="Gene3D" id="3.40.50.720">
    <property type="entry name" value="NAD(P)-binding Rossmann-like Domain"/>
    <property type="match status" value="1"/>
</dbReference>
<dbReference type="InterPro" id="IPR021295">
    <property type="entry name" value="DUF2867"/>
</dbReference>
<dbReference type="Pfam" id="PF11066">
    <property type="entry name" value="DUF2867"/>
    <property type="match status" value="1"/>
</dbReference>
<dbReference type="Pfam" id="PF13460">
    <property type="entry name" value="NAD_binding_10"/>
    <property type="match status" value="1"/>
</dbReference>
<evidence type="ECO:0000259" key="1">
    <source>
        <dbReference type="Pfam" id="PF13460"/>
    </source>
</evidence>
<reference evidence="2 3" key="1">
    <citation type="submission" date="2018-05" db="EMBL/GenBank/DDBJ databases">
        <title>Genomic Encyclopedia of Archaeal and Bacterial Type Strains, Phase II (KMG-II): from individual species to whole genera.</title>
        <authorList>
            <person name="Goeker M."/>
        </authorList>
    </citation>
    <scope>NUCLEOTIDE SEQUENCE [LARGE SCALE GENOMIC DNA]</scope>
    <source>
        <strain evidence="2 3">DSM 22637</strain>
    </source>
</reference>
<comment type="caution">
    <text evidence="2">The sequence shown here is derived from an EMBL/GenBank/DDBJ whole genome shotgun (WGS) entry which is preliminary data.</text>
</comment>
<keyword evidence="3" id="KW-1185">Reference proteome</keyword>
<protein>
    <submittedName>
        <fullName evidence="2">Uncharacterized protein YbjT (DUF2867 family)</fullName>
    </submittedName>
</protein>
<dbReference type="Proteomes" id="UP000245430">
    <property type="component" value="Unassembled WGS sequence"/>
</dbReference>
<name>A0A316DKV1_9FLAO</name>
<dbReference type="GO" id="GO:0044877">
    <property type="term" value="F:protein-containing complex binding"/>
    <property type="evidence" value="ECO:0007669"/>
    <property type="project" value="TreeGrafter"/>
</dbReference>
<dbReference type="InterPro" id="IPR016040">
    <property type="entry name" value="NAD(P)-bd_dom"/>
</dbReference>
<dbReference type="AlphaFoldDB" id="A0A316DKV1"/>
<gene>
    <name evidence="2" type="ORF">LX78_01841</name>
</gene>
<feature type="domain" description="NAD(P)-binding" evidence="1">
    <location>
        <begin position="7"/>
        <end position="139"/>
    </location>
</feature>
<accession>A0A316DKV1</accession>
<dbReference type="InterPro" id="IPR051207">
    <property type="entry name" value="ComplexI_NDUFA9_subunit"/>
</dbReference>
<sequence length="473" mass="54051">MTILVTGATGYIGKRLIPLLLIEGHHVICAVRDKLRADKNYLDNKHIDVIEVDFLKPETLNNIPKNIDIAYFLIHSMSNASNNFESLEERCALNFKSQIEKTEIKQVIYLSGITNDNNLSKHLKSRKNVEDTLESEYYALTVFKAGIIVGSGSSSFEIIRDLVEKLPVMIAPKWLHTKTQPLAVRDVLAFLTKSADNNETFNKTFDIFGPEVLTYKQMLLQFAEVRNLKRHIITVPVMTPKLSSYWLYFVTSTSYKLASNLVDSMGVEIIGNHSEINAILEVEPLTYKEAVKLAFEKIEQNSIISSWKDSFISSGTLKDNFHNYINIPSYGCFKDYKEHEVINSKKTIDKIWAIGGQTGWYYGNTLWKLRGYVDKLFGGIGLRRGRTSVTELDSGDALDFWRVIYADKTQQRLLLYAEMKLPGEAWLEFKIEDKILKQTATFRPHGLAGRLYWYSVLPFHGIIFNGMIKKLST</sequence>
<proteinExistence type="predicted"/>
<dbReference type="InterPro" id="IPR036291">
    <property type="entry name" value="NAD(P)-bd_dom_sf"/>
</dbReference>
<evidence type="ECO:0000313" key="2">
    <source>
        <dbReference type="EMBL" id="PWK18535.1"/>
    </source>
</evidence>
<dbReference type="PANTHER" id="PTHR12126:SF11">
    <property type="entry name" value="NADH DEHYDROGENASE [UBIQUINONE] 1 ALPHA SUBCOMPLEX SUBUNIT 9, MITOCHONDRIAL"/>
    <property type="match status" value="1"/>
</dbReference>